<dbReference type="Pfam" id="PF22523">
    <property type="entry name" value="DUF6999"/>
    <property type="match status" value="1"/>
</dbReference>
<feature type="region of interest" description="Disordered" evidence="1">
    <location>
        <begin position="299"/>
        <end position="329"/>
    </location>
</feature>
<proteinExistence type="predicted"/>
<sequence>MQPPDFIEPPHDERDPSPWRALYLDQSTPLPDDVKAAWLRDCSSGSRQYLLPFLRPLARTSIVLIQILKVLLPRNWAHSRLLHRLLAFSMNRFVSPEANWLILRHFHLGSQILAFVAANAPTPVATTPLEPGSIDDIKDDLFLRHDLNLFNFVIRLNNALRAAGQELQPVAEPDFAMLRNPPLRLEDMPRGRLNLLDLQSAIEVYTPVYQLLLTDNDFWRASNSLQLDETVAIYAAKILASPEHLVMLNNKHPLVPLSTLRAGHRLVLHGLSTEMLHCLLMKVAGGDIPLPARELARMREAARTHGSDSSDGSGNSDSSANNADSTAAV</sequence>
<feature type="compositionally biased region" description="Basic and acidic residues" evidence="1">
    <location>
        <begin position="299"/>
        <end position="308"/>
    </location>
</feature>
<dbReference type="AlphaFoldDB" id="A0A7T2S8Y6"/>
<evidence type="ECO:0000313" key="2">
    <source>
        <dbReference type="EMBL" id="QPS11132.1"/>
    </source>
</evidence>
<name>A0A7T2S8Y6_DELAC</name>
<dbReference type="EMBL" id="CP065668">
    <property type="protein sequence ID" value="QPS11132.1"/>
    <property type="molecule type" value="Genomic_DNA"/>
</dbReference>
<accession>A0A7T2S8Y6</accession>
<evidence type="ECO:0000256" key="1">
    <source>
        <dbReference type="SAM" id="MobiDB-lite"/>
    </source>
</evidence>
<dbReference type="RefSeq" id="WP_197957288.1">
    <property type="nucleotide sequence ID" value="NZ_CP065668.1"/>
</dbReference>
<reference evidence="2 3" key="1">
    <citation type="submission" date="2020-12" db="EMBL/GenBank/DDBJ databases">
        <title>FDA dAtabase for Regulatory Grade micrObial Sequences (FDA-ARGOS): Supporting development and validation of Infectious Disease Dx tests.</title>
        <authorList>
            <person name="Sproer C."/>
            <person name="Gronow S."/>
            <person name="Severitt S."/>
            <person name="Schroder I."/>
            <person name="Tallon L."/>
            <person name="Sadzewicz L."/>
            <person name="Zhao X."/>
            <person name="Boylan J."/>
            <person name="Ott S."/>
            <person name="Bowen H."/>
            <person name="Vavikolanu K."/>
            <person name="Mehta A."/>
            <person name="Aluvathingal J."/>
            <person name="Nadendla S."/>
            <person name="Lowell S."/>
            <person name="Myers T."/>
            <person name="Yan Y."/>
            <person name="Sichtig H."/>
        </authorList>
    </citation>
    <scope>NUCLEOTIDE SEQUENCE [LARGE SCALE GENOMIC DNA]</scope>
    <source>
        <strain evidence="2 3">FDAARGOS_909</strain>
    </source>
</reference>
<feature type="compositionally biased region" description="Low complexity" evidence="1">
    <location>
        <begin position="309"/>
        <end position="329"/>
    </location>
</feature>
<protein>
    <submittedName>
        <fullName evidence="2">Uncharacterized protein</fullName>
    </submittedName>
</protein>
<gene>
    <name evidence="2" type="ORF">I6G66_14520</name>
</gene>
<organism evidence="2 3">
    <name type="scientific">Delftia acidovorans</name>
    <name type="common">Pseudomonas acidovorans</name>
    <name type="synonym">Comamonas acidovorans</name>
    <dbReference type="NCBI Taxonomy" id="80866"/>
    <lineage>
        <taxon>Bacteria</taxon>
        <taxon>Pseudomonadati</taxon>
        <taxon>Pseudomonadota</taxon>
        <taxon>Betaproteobacteria</taxon>
        <taxon>Burkholderiales</taxon>
        <taxon>Comamonadaceae</taxon>
        <taxon>Delftia</taxon>
    </lineage>
</organism>
<evidence type="ECO:0000313" key="3">
    <source>
        <dbReference type="Proteomes" id="UP000594778"/>
    </source>
</evidence>
<dbReference type="Proteomes" id="UP000594778">
    <property type="component" value="Chromosome"/>
</dbReference>
<dbReference type="InterPro" id="IPR054268">
    <property type="entry name" value="DUF6999"/>
</dbReference>